<evidence type="ECO:0000259" key="8">
    <source>
        <dbReference type="Pfam" id="PF00483"/>
    </source>
</evidence>
<evidence type="ECO:0000259" key="9">
    <source>
        <dbReference type="Pfam" id="PF22640"/>
    </source>
</evidence>
<dbReference type="Proteomes" id="UP001163687">
    <property type="component" value="Chromosome"/>
</dbReference>
<organism evidence="10 11">
    <name type="scientific">Caldinitratiruptor microaerophilus</name>
    <dbReference type="NCBI Taxonomy" id="671077"/>
    <lineage>
        <taxon>Bacteria</taxon>
        <taxon>Bacillati</taxon>
        <taxon>Bacillota</taxon>
        <taxon>Clostridia</taxon>
        <taxon>Eubacteriales</taxon>
        <taxon>Symbiobacteriaceae</taxon>
        <taxon>Caldinitratiruptor</taxon>
    </lineage>
</organism>
<dbReference type="InterPro" id="IPR051161">
    <property type="entry name" value="Mannose-6P_isomerase_type2"/>
</dbReference>
<sequence length="356" mass="38835">MSTPIVPVILAGGRGERFWPLSRQNRPKQFLALDGTGRSLLRATAERLLPLAGDWANLLVVTAAPLVSGVRKHLPELPEDNLLVEPEGRDTGPAVALAALSAQARRGPDCVLGVFPANHWIGEEAAFQQAVVRAAAVARARDVLVTFGVQPTYPATGYGYIERGEELGDPDGVSIHRVAQFVEKPDAETAARYLASGRFLWNSGMFVWRAGVVLAELRRHAPQVVKPLEEAFPDAVTAAYGALPRISVDYALLEKTDRVVVLPASFGWDDLGDWTALERLLRGQGANVVVGRHVGFDTRGSILYTTGDDLIVTIGLEDMIIVRDSNVTLIVRKDRIQELKRVLAQLNADPRLAWYT</sequence>
<dbReference type="PANTHER" id="PTHR46390:SF1">
    <property type="entry name" value="MANNOSE-1-PHOSPHATE GUANYLYLTRANSFERASE"/>
    <property type="match status" value="1"/>
</dbReference>
<dbReference type="PANTHER" id="PTHR46390">
    <property type="entry name" value="MANNOSE-1-PHOSPHATE GUANYLYLTRANSFERASE"/>
    <property type="match status" value="1"/>
</dbReference>
<evidence type="ECO:0000256" key="4">
    <source>
        <dbReference type="ARBA" id="ARBA00022695"/>
    </source>
</evidence>
<evidence type="ECO:0000256" key="5">
    <source>
        <dbReference type="ARBA" id="ARBA00022741"/>
    </source>
</evidence>
<evidence type="ECO:0000256" key="1">
    <source>
        <dbReference type="ARBA" id="ARBA00006115"/>
    </source>
</evidence>
<dbReference type="Pfam" id="PF00483">
    <property type="entry name" value="NTP_transferase"/>
    <property type="match status" value="1"/>
</dbReference>
<evidence type="ECO:0000313" key="11">
    <source>
        <dbReference type="Proteomes" id="UP001163687"/>
    </source>
</evidence>
<keyword evidence="11" id="KW-1185">Reference proteome</keyword>
<dbReference type="GO" id="GO:0009298">
    <property type="term" value="P:GDP-mannose biosynthetic process"/>
    <property type="evidence" value="ECO:0007669"/>
    <property type="project" value="TreeGrafter"/>
</dbReference>
<gene>
    <name evidence="10" type="ORF">caldi_14540</name>
</gene>
<keyword evidence="5" id="KW-0547">Nucleotide-binding</keyword>
<evidence type="ECO:0000313" key="10">
    <source>
        <dbReference type="EMBL" id="BDG60364.1"/>
    </source>
</evidence>
<dbReference type="EC" id="2.7.7.13" evidence="2"/>
<keyword evidence="3" id="KW-0808">Transferase</keyword>
<protein>
    <recommendedName>
        <fullName evidence="2">mannose-1-phosphate guanylyltransferase</fullName>
        <ecNumber evidence="2">2.7.7.13</ecNumber>
    </recommendedName>
</protein>
<dbReference type="AlphaFoldDB" id="A0AA35G9J7"/>
<dbReference type="Pfam" id="PF22640">
    <property type="entry name" value="ManC_GMP_beta-helix"/>
    <property type="match status" value="1"/>
</dbReference>
<dbReference type="SUPFAM" id="SSF53448">
    <property type="entry name" value="Nucleotide-diphospho-sugar transferases"/>
    <property type="match status" value="1"/>
</dbReference>
<reference evidence="10" key="1">
    <citation type="submission" date="2022-03" db="EMBL/GenBank/DDBJ databases">
        <title>Complete genome sequence of Caldinitratiruptor microaerophilus.</title>
        <authorList>
            <person name="Mukaiyama R."/>
            <person name="Nishiyama T."/>
            <person name="Ueda K."/>
        </authorList>
    </citation>
    <scope>NUCLEOTIDE SEQUENCE</scope>
    <source>
        <strain evidence="10">JCM 16183</strain>
    </source>
</reference>
<dbReference type="FunFam" id="3.90.550.10:FF:000046">
    <property type="entry name" value="Mannose-1-phosphate guanylyltransferase (GDP)"/>
    <property type="match status" value="1"/>
</dbReference>
<dbReference type="SUPFAM" id="SSF159283">
    <property type="entry name" value="Guanosine diphospho-D-mannose pyrophosphorylase/mannose-6-phosphate isomerase linker domain"/>
    <property type="match status" value="1"/>
</dbReference>
<dbReference type="InterPro" id="IPR029044">
    <property type="entry name" value="Nucleotide-diphossugar_trans"/>
</dbReference>
<accession>A0AA35G9J7</accession>
<comment type="similarity">
    <text evidence="1">Belongs to the mannose-6-phosphate isomerase type 2 family.</text>
</comment>
<name>A0AA35G9J7_9FIRM</name>
<dbReference type="InterPro" id="IPR049577">
    <property type="entry name" value="GMPP_N"/>
</dbReference>
<dbReference type="RefSeq" id="WP_264844397.1">
    <property type="nucleotide sequence ID" value="NZ_AP025628.1"/>
</dbReference>
<keyword evidence="6" id="KW-0342">GTP-binding</keyword>
<keyword evidence="4 10" id="KW-0548">Nucleotidyltransferase</keyword>
<evidence type="ECO:0000256" key="7">
    <source>
        <dbReference type="ARBA" id="ARBA00047343"/>
    </source>
</evidence>
<dbReference type="KEGG" id="cmic:caldi_14540"/>
<dbReference type="InterPro" id="IPR005835">
    <property type="entry name" value="NTP_transferase_dom"/>
</dbReference>
<dbReference type="CDD" id="cd02509">
    <property type="entry name" value="GDP-M1P_Guanylyltransferase"/>
    <property type="match status" value="1"/>
</dbReference>
<evidence type="ECO:0000256" key="3">
    <source>
        <dbReference type="ARBA" id="ARBA00022679"/>
    </source>
</evidence>
<feature type="domain" description="MannoseP isomerase/GMP-like beta-helix" evidence="9">
    <location>
        <begin position="291"/>
        <end position="346"/>
    </location>
</feature>
<feature type="domain" description="Nucleotidyl transferase" evidence="8">
    <location>
        <begin position="7"/>
        <end position="278"/>
    </location>
</feature>
<evidence type="ECO:0000256" key="6">
    <source>
        <dbReference type="ARBA" id="ARBA00023134"/>
    </source>
</evidence>
<dbReference type="EMBL" id="AP025628">
    <property type="protein sequence ID" value="BDG60364.1"/>
    <property type="molecule type" value="Genomic_DNA"/>
</dbReference>
<comment type="catalytic activity">
    <reaction evidence="7">
        <text>alpha-D-mannose 1-phosphate + GTP + H(+) = GDP-alpha-D-mannose + diphosphate</text>
        <dbReference type="Rhea" id="RHEA:15229"/>
        <dbReference type="ChEBI" id="CHEBI:15378"/>
        <dbReference type="ChEBI" id="CHEBI:33019"/>
        <dbReference type="ChEBI" id="CHEBI:37565"/>
        <dbReference type="ChEBI" id="CHEBI:57527"/>
        <dbReference type="ChEBI" id="CHEBI:58409"/>
        <dbReference type="EC" id="2.7.7.13"/>
    </reaction>
</comment>
<dbReference type="GO" id="GO:0004475">
    <property type="term" value="F:mannose-1-phosphate guanylyltransferase (GTP) activity"/>
    <property type="evidence" value="ECO:0007669"/>
    <property type="project" value="UniProtKB-EC"/>
</dbReference>
<dbReference type="GO" id="GO:0005525">
    <property type="term" value="F:GTP binding"/>
    <property type="evidence" value="ECO:0007669"/>
    <property type="project" value="UniProtKB-KW"/>
</dbReference>
<proteinExistence type="inferred from homology"/>
<dbReference type="Gene3D" id="3.90.550.10">
    <property type="entry name" value="Spore Coat Polysaccharide Biosynthesis Protein SpsA, Chain A"/>
    <property type="match status" value="1"/>
</dbReference>
<evidence type="ECO:0000256" key="2">
    <source>
        <dbReference type="ARBA" id="ARBA00012387"/>
    </source>
</evidence>
<dbReference type="InterPro" id="IPR054566">
    <property type="entry name" value="ManC/GMP-like_b-helix"/>
</dbReference>